<gene>
    <name evidence="2" type="ORF">ACFFIA_39455</name>
</gene>
<comment type="caution">
    <text evidence="2">The sequence shown here is derived from an EMBL/GenBank/DDBJ whole genome shotgun (WGS) entry which is preliminary data.</text>
</comment>
<reference evidence="2 3" key="1">
    <citation type="submission" date="2024-09" db="EMBL/GenBank/DDBJ databases">
        <authorList>
            <person name="Sun Q."/>
            <person name="Mori K."/>
        </authorList>
    </citation>
    <scope>NUCLEOTIDE SEQUENCE [LARGE SCALE GENOMIC DNA]</scope>
    <source>
        <strain evidence="2 3">TBRC 3947</strain>
    </source>
</reference>
<proteinExistence type="predicted"/>
<evidence type="ECO:0000313" key="3">
    <source>
        <dbReference type="Proteomes" id="UP001589867"/>
    </source>
</evidence>
<evidence type="ECO:0000313" key="2">
    <source>
        <dbReference type="EMBL" id="MFC0533699.1"/>
    </source>
</evidence>
<keyword evidence="3" id="KW-1185">Reference proteome</keyword>
<dbReference type="Pfam" id="PF12867">
    <property type="entry name" value="DinB_2"/>
    <property type="match status" value="1"/>
</dbReference>
<dbReference type="RefSeq" id="WP_377261641.1">
    <property type="nucleotide sequence ID" value="NZ_JBHLUH010000089.1"/>
</dbReference>
<protein>
    <submittedName>
        <fullName evidence="2">DinB family protein</fullName>
    </submittedName>
</protein>
<dbReference type="Proteomes" id="UP001589867">
    <property type="component" value="Unassembled WGS sequence"/>
</dbReference>
<organism evidence="2 3">
    <name type="scientific">Phytohabitans kaempferiae</name>
    <dbReference type="NCBI Taxonomy" id="1620943"/>
    <lineage>
        <taxon>Bacteria</taxon>
        <taxon>Bacillati</taxon>
        <taxon>Actinomycetota</taxon>
        <taxon>Actinomycetes</taxon>
        <taxon>Micromonosporales</taxon>
        <taxon>Micromonosporaceae</taxon>
    </lineage>
</organism>
<dbReference type="NCBIfam" id="NF047843">
    <property type="entry name" value="MST_Rv0443"/>
    <property type="match status" value="1"/>
</dbReference>
<dbReference type="InterPro" id="IPR024775">
    <property type="entry name" value="DinB-like"/>
</dbReference>
<dbReference type="EMBL" id="JBHLUH010000089">
    <property type="protein sequence ID" value="MFC0533699.1"/>
    <property type="molecule type" value="Genomic_DNA"/>
</dbReference>
<feature type="domain" description="DinB-like" evidence="1">
    <location>
        <begin position="10"/>
        <end position="159"/>
    </location>
</feature>
<name>A0ABV6MGL3_9ACTN</name>
<dbReference type="Gene3D" id="1.20.120.450">
    <property type="entry name" value="dinb family like domain"/>
    <property type="match status" value="1"/>
</dbReference>
<sequence length="169" mass="18609">MDAREVLTEAFERLPELVRAAVDGLTPEELHWAPGPGANTVGWLVWHLTRMQDGHVAELMDAEQVYVRDGWAARFGLDPDPADTGYAHSAEQVARVRPESAEVLVGYFDAVFARTRDYLGGLSAKDLDRVVDESWDPPVTLGVRLVSVLNDDDQHVGQAAYVRGLVRSG</sequence>
<accession>A0ABV6MGL3</accession>
<evidence type="ECO:0000259" key="1">
    <source>
        <dbReference type="Pfam" id="PF12867"/>
    </source>
</evidence>
<dbReference type="SUPFAM" id="SSF109854">
    <property type="entry name" value="DinB/YfiT-like putative metalloenzymes"/>
    <property type="match status" value="1"/>
</dbReference>
<dbReference type="InterPro" id="IPR034660">
    <property type="entry name" value="DinB/YfiT-like"/>
</dbReference>